<accession>A0A2M6WHN0</accession>
<evidence type="ECO:0000259" key="1">
    <source>
        <dbReference type="Pfam" id="PF00535"/>
    </source>
</evidence>
<evidence type="ECO:0000313" key="2">
    <source>
        <dbReference type="EMBL" id="PIT92298.1"/>
    </source>
</evidence>
<dbReference type="Gene3D" id="3.90.550.10">
    <property type="entry name" value="Spore Coat Polysaccharide Biosynthesis Protein SpsA, Chain A"/>
    <property type="match status" value="1"/>
</dbReference>
<dbReference type="InterPro" id="IPR001173">
    <property type="entry name" value="Glyco_trans_2-like"/>
</dbReference>
<reference evidence="3" key="1">
    <citation type="submission" date="2017-09" db="EMBL/GenBank/DDBJ databases">
        <title>Depth-based differentiation of microbial function through sediment-hosted aquifers and enrichment of novel symbionts in the deep terrestrial subsurface.</title>
        <authorList>
            <person name="Probst A.J."/>
            <person name="Ladd B."/>
            <person name="Jarett J.K."/>
            <person name="Geller-Mcgrath D.E."/>
            <person name="Sieber C.M.K."/>
            <person name="Emerson J.B."/>
            <person name="Anantharaman K."/>
            <person name="Thomas B.C."/>
            <person name="Malmstrom R."/>
            <person name="Stieglmeier M."/>
            <person name="Klingl A."/>
            <person name="Woyke T."/>
            <person name="Ryan C.M."/>
            <person name="Banfield J.F."/>
        </authorList>
    </citation>
    <scope>NUCLEOTIDE SEQUENCE [LARGE SCALE GENOMIC DNA]</scope>
</reference>
<name>A0A2M6WHN0_9BACT</name>
<gene>
    <name evidence="2" type="ORF">COU08_03235</name>
</gene>
<comment type="caution">
    <text evidence="2">The sequence shown here is derived from an EMBL/GenBank/DDBJ whole genome shotgun (WGS) entry which is preliminary data.</text>
</comment>
<dbReference type="GO" id="GO:0006487">
    <property type="term" value="P:protein N-linked glycosylation"/>
    <property type="evidence" value="ECO:0007669"/>
    <property type="project" value="TreeGrafter"/>
</dbReference>
<proteinExistence type="predicted"/>
<feature type="domain" description="Glycosyltransferase 2-like" evidence="1">
    <location>
        <begin position="8"/>
        <end position="140"/>
    </location>
</feature>
<sequence length="261" mass="30278">MAKAPFLSVVIPAFDEAERIPFTLIDLDRYLSRQDYSYEILVVDDGSSDATSRIVSHFSELIPRLTVLYNPDHRGKGAVMKLGMLTAKGDWRLLMDADNSVTIREFEKILPFIQPRREYDIVVASRSVRGTILKPNFPFFRRIAEWKINILSRIFFKLPVRDSLIGFKCFSRDAADRVFGATRLTEWATDLESLVLSHTMGYRTREVSFRGQFVSGGHFSFIFYLQFLWRIATIRWWLSRGRYALSHPEGRYTPPTDMSIT</sequence>
<dbReference type="SUPFAM" id="SSF53448">
    <property type="entry name" value="Nucleotide-diphospho-sugar transferases"/>
    <property type="match status" value="1"/>
</dbReference>
<organism evidence="2 3">
    <name type="scientific">Candidatus Harrisonbacteria bacterium CG10_big_fil_rev_8_21_14_0_10_42_17</name>
    <dbReference type="NCBI Taxonomy" id="1974584"/>
    <lineage>
        <taxon>Bacteria</taxon>
        <taxon>Candidatus Harrisoniibacteriota</taxon>
    </lineage>
</organism>
<protein>
    <recommendedName>
        <fullName evidence="1">Glycosyltransferase 2-like domain-containing protein</fullName>
    </recommendedName>
</protein>
<dbReference type="AlphaFoldDB" id="A0A2M6WHN0"/>
<dbReference type="Pfam" id="PF00535">
    <property type="entry name" value="Glycos_transf_2"/>
    <property type="match status" value="1"/>
</dbReference>
<dbReference type="Proteomes" id="UP000228635">
    <property type="component" value="Unassembled WGS sequence"/>
</dbReference>
<dbReference type="PANTHER" id="PTHR10859:SF91">
    <property type="entry name" value="DOLICHYL-PHOSPHATE BETA-GLUCOSYLTRANSFERASE"/>
    <property type="match status" value="1"/>
</dbReference>
<dbReference type="EMBL" id="PFBA01000027">
    <property type="protein sequence ID" value="PIT92298.1"/>
    <property type="molecule type" value="Genomic_DNA"/>
</dbReference>
<evidence type="ECO:0000313" key="3">
    <source>
        <dbReference type="Proteomes" id="UP000228635"/>
    </source>
</evidence>
<dbReference type="PANTHER" id="PTHR10859">
    <property type="entry name" value="GLYCOSYL TRANSFERASE"/>
    <property type="match status" value="1"/>
</dbReference>
<dbReference type="InterPro" id="IPR029044">
    <property type="entry name" value="Nucleotide-diphossugar_trans"/>
</dbReference>